<evidence type="ECO:0000313" key="6">
    <source>
        <dbReference type="EMBL" id="KAG6486658.1"/>
    </source>
</evidence>
<evidence type="ECO:0000313" key="7">
    <source>
        <dbReference type="Proteomes" id="UP000734854"/>
    </source>
</evidence>
<dbReference type="InterPro" id="IPR001357">
    <property type="entry name" value="BRCT_dom"/>
</dbReference>
<evidence type="ECO:0000256" key="4">
    <source>
        <dbReference type="SAM" id="MobiDB-lite"/>
    </source>
</evidence>
<dbReference type="SMART" id="SM00292">
    <property type="entry name" value="BRCT"/>
    <property type="match status" value="1"/>
</dbReference>
<evidence type="ECO:0000256" key="1">
    <source>
        <dbReference type="ARBA" id="ARBA00004123"/>
    </source>
</evidence>
<feature type="compositionally biased region" description="Polar residues" evidence="4">
    <location>
        <begin position="1"/>
        <end position="13"/>
    </location>
</feature>
<evidence type="ECO:0000256" key="2">
    <source>
        <dbReference type="ARBA" id="ARBA00022763"/>
    </source>
</evidence>
<proteinExistence type="predicted"/>
<feature type="compositionally biased region" description="Polar residues" evidence="4">
    <location>
        <begin position="450"/>
        <end position="462"/>
    </location>
</feature>
<gene>
    <name evidence="6" type="ORF">ZIOFF_055237</name>
</gene>
<organism evidence="6 7">
    <name type="scientific">Zingiber officinale</name>
    <name type="common">Ginger</name>
    <name type="synonym">Amomum zingiber</name>
    <dbReference type="NCBI Taxonomy" id="94328"/>
    <lineage>
        <taxon>Eukaryota</taxon>
        <taxon>Viridiplantae</taxon>
        <taxon>Streptophyta</taxon>
        <taxon>Embryophyta</taxon>
        <taxon>Tracheophyta</taxon>
        <taxon>Spermatophyta</taxon>
        <taxon>Magnoliopsida</taxon>
        <taxon>Liliopsida</taxon>
        <taxon>Zingiberales</taxon>
        <taxon>Zingiberaceae</taxon>
        <taxon>Zingiber</taxon>
    </lineage>
</organism>
<keyword evidence="2" id="KW-0227">DNA damage</keyword>
<comment type="caution">
    <text evidence="6">The sequence shown here is derived from an EMBL/GenBank/DDBJ whole genome shotgun (WGS) entry which is preliminary data.</text>
</comment>
<feature type="region of interest" description="Disordered" evidence="4">
    <location>
        <begin position="66"/>
        <end position="143"/>
    </location>
</feature>
<name>A0A8J5FLG0_ZINOF</name>
<accession>A0A8J5FLG0</accession>
<dbReference type="GO" id="GO:0006974">
    <property type="term" value="P:DNA damage response"/>
    <property type="evidence" value="ECO:0007669"/>
    <property type="project" value="UniProtKB-KW"/>
</dbReference>
<dbReference type="Proteomes" id="UP000734854">
    <property type="component" value="Unassembled WGS sequence"/>
</dbReference>
<feature type="domain" description="BRCT" evidence="5">
    <location>
        <begin position="575"/>
        <end position="664"/>
    </location>
</feature>
<feature type="region of interest" description="Disordered" evidence="4">
    <location>
        <begin position="927"/>
        <end position="950"/>
    </location>
</feature>
<dbReference type="InterPro" id="IPR051579">
    <property type="entry name" value="DDR_Transcriptional_Reg"/>
</dbReference>
<dbReference type="GO" id="GO:0005634">
    <property type="term" value="C:nucleus"/>
    <property type="evidence" value="ECO:0007669"/>
    <property type="project" value="UniProtKB-SubCell"/>
</dbReference>
<dbReference type="EMBL" id="JACMSC010000015">
    <property type="protein sequence ID" value="KAG6486658.1"/>
    <property type="molecule type" value="Genomic_DNA"/>
</dbReference>
<dbReference type="SUPFAM" id="SSF52113">
    <property type="entry name" value="BRCT domain"/>
    <property type="match status" value="1"/>
</dbReference>
<dbReference type="InterPro" id="IPR036420">
    <property type="entry name" value="BRCT_dom_sf"/>
</dbReference>
<feature type="region of interest" description="Disordered" evidence="4">
    <location>
        <begin position="1"/>
        <end position="24"/>
    </location>
</feature>
<feature type="region of interest" description="Disordered" evidence="4">
    <location>
        <begin position="450"/>
        <end position="469"/>
    </location>
</feature>
<dbReference type="PANTHER" id="PTHR23196">
    <property type="entry name" value="PAX TRANSCRIPTION ACTIVATION DOMAIN INTERACTING PROTEIN"/>
    <property type="match status" value="1"/>
</dbReference>
<evidence type="ECO:0000259" key="5">
    <source>
        <dbReference type="PROSITE" id="PS50172"/>
    </source>
</evidence>
<dbReference type="PROSITE" id="PS50172">
    <property type="entry name" value="BRCT"/>
    <property type="match status" value="1"/>
</dbReference>
<keyword evidence="7" id="KW-1185">Reference proteome</keyword>
<sequence>MATTAAGDTQVLDSDSPLCESQGGDVAADETQILLAETQTLQHDAAWSLDLYGKTQLVDAWGENSAVDDAGGETEALSQDEQGVSRDGANCSDRGDGVSGERTNGGWVDPDASTDDEPDGANGEGKEDTWVDPDASTDDEAGNSKLELMSEVKPCENNGCTLKMNNKVQKEESPYLLTSNYRVEALSYVGSHAPGNLTQANATEVVDNFLSIDCVESSQEGTNGETDTLNPVLVSGSTRAKIFAEKMCRGLPDGKANIFDWSDNLEVEGGCQFVCERRDSFSSIGREKQSHPPKSRCTGECIKRREMEGAASEVCKKVDRLVQSDSMMTAMKNIIKGMDEKSITIETHLETPNEDEGLQNQYVVGVDTQIAAEAMEALCHLKPFNMESKDAINPAEEILMENSRKNSNLKSASINIFLEKRVSTANLKSIKRISKTRKVLFVESRNVNLDSPTNLSNESGRSSRSRTIDNQLEEDAAFVHPKRRRTNKVASAKRNFKSIHRAKKIRSEEISDAQKNFPSGEVQASETPPKRKTASLAFVVQNPLTLCDKGMPTSLDSKELKSVVAPPTPVPKDFRRRKDMSSTRVLLSRHLDKGTIKQQKKILARFGLPLASSISDATHFVTDKFVRTQNMLEALAMGKAIVTPLWLESCGQASCFMDERIYILRDYKKEKEIGFNMSISLSHARQCPLLQVVETIGTAAMFRSGVMDSLLVISCEKDYSICFPLLQKGFDVYCSELLLNGLVLQKLEYGRHQLFKDNHRTGCEASLDRHAINPFDGGFLSTAMDLMEIDVSPTSRPRGAAAQPPGAASKHLFGLPSRGFFSSTVLSSNPAPVEKAMCTPALQAAPLSLHFSANKNYMKHQPPSIIVFLLHKTSTLPFAASLTALLPCKQTHIEHHVNRHHFYFISDQYQNRTSHYTEVVGQASKTDHGNLSGLREGAHAGSPQATGYFT</sequence>
<reference evidence="6 7" key="1">
    <citation type="submission" date="2020-08" db="EMBL/GenBank/DDBJ databases">
        <title>Plant Genome Project.</title>
        <authorList>
            <person name="Zhang R.-G."/>
        </authorList>
    </citation>
    <scope>NUCLEOTIDE SEQUENCE [LARGE SCALE GENOMIC DNA]</scope>
    <source>
        <tissue evidence="6">Rhizome</tissue>
    </source>
</reference>
<dbReference type="AlphaFoldDB" id="A0A8J5FLG0"/>
<keyword evidence="3" id="KW-0539">Nucleus</keyword>
<evidence type="ECO:0000256" key="3">
    <source>
        <dbReference type="ARBA" id="ARBA00023242"/>
    </source>
</evidence>
<dbReference type="Gene3D" id="3.40.50.10190">
    <property type="entry name" value="BRCT domain"/>
    <property type="match status" value="2"/>
</dbReference>
<protein>
    <recommendedName>
        <fullName evidence="5">BRCT domain-containing protein</fullName>
    </recommendedName>
</protein>
<comment type="subcellular location">
    <subcellularLocation>
        <location evidence="1">Nucleus</location>
    </subcellularLocation>
</comment>
<dbReference type="CDD" id="cd17744">
    <property type="entry name" value="BRCT_MDC1_rpt1"/>
    <property type="match status" value="1"/>
</dbReference>
<dbReference type="PANTHER" id="PTHR23196:SF1">
    <property type="entry name" value="PAX-INTERACTING PROTEIN 1"/>
    <property type="match status" value="1"/>
</dbReference>
<dbReference type="Pfam" id="PF16770">
    <property type="entry name" value="RTT107_BRCT_5"/>
    <property type="match status" value="1"/>
</dbReference>